<dbReference type="Proteomes" id="UP000292958">
    <property type="component" value="Unassembled WGS sequence"/>
</dbReference>
<evidence type="ECO:0000313" key="2">
    <source>
        <dbReference type="Proteomes" id="UP000292958"/>
    </source>
</evidence>
<sequence>MKTSYETVHVSRIRGGPLPSNRFVTTYGVSNIGLISCGWQWGPRPPIQGLKETLFLQQPKSCKLVSQETFSFEQVRPMSRAVAQNHFPRNRNSWGFLSFSLTSERIGTEKTRAPMVGCLQKADSGARAATALRLFRWPAERLCTLARDRLLPSSGRHRPG</sequence>
<keyword evidence="2" id="KW-1185">Reference proteome</keyword>
<dbReference type="AlphaFoldDB" id="A0A4Q7YYK2"/>
<gene>
    <name evidence="1" type="ORF">BDD14_3830</name>
</gene>
<dbReference type="EMBL" id="SHKW01000001">
    <property type="protein sequence ID" value="RZU42273.1"/>
    <property type="molecule type" value="Genomic_DNA"/>
</dbReference>
<reference evidence="1 2" key="1">
    <citation type="submission" date="2019-02" db="EMBL/GenBank/DDBJ databases">
        <title>Genomic Encyclopedia of Archaeal and Bacterial Type Strains, Phase II (KMG-II): from individual species to whole genera.</title>
        <authorList>
            <person name="Goeker M."/>
        </authorList>
    </citation>
    <scope>NUCLEOTIDE SEQUENCE [LARGE SCALE GENOMIC DNA]</scope>
    <source>
        <strain evidence="1 2">DSM 18101</strain>
    </source>
</reference>
<evidence type="ECO:0000313" key="1">
    <source>
        <dbReference type="EMBL" id="RZU42273.1"/>
    </source>
</evidence>
<name>A0A4Q7YYK2_9BACT</name>
<protein>
    <submittedName>
        <fullName evidence="1">Uncharacterized protein</fullName>
    </submittedName>
</protein>
<accession>A0A4Q7YYK2</accession>
<proteinExistence type="predicted"/>
<comment type="caution">
    <text evidence="1">The sequence shown here is derived from an EMBL/GenBank/DDBJ whole genome shotgun (WGS) entry which is preliminary data.</text>
</comment>
<organism evidence="1 2">
    <name type="scientific">Edaphobacter modestus</name>
    <dbReference type="NCBI Taxonomy" id="388466"/>
    <lineage>
        <taxon>Bacteria</taxon>
        <taxon>Pseudomonadati</taxon>
        <taxon>Acidobacteriota</taxon>
        <taxon>Terriglobia</taxon>
        <taxon>Terriglobales</taxon>
        <taxon>Acidobacteriaceae</taxon>
        <taxon>Edaphobacter</taxon>
    </lineage>
</organism>